<dbReference type="PANTHER" id="PTHR21367">
    <property type="entry name" value="ARGININE-TRNA-PROTEIN TRANSFERASE 1"/>
    <property type="match status" value="1"/>
</dbReference>
<dbReference type="eggNOG" id="COG2935">
    <property type="taxonomic scope" value="Bacteria"/>
</dbReference>
<comment type="catalytic activity">
    <reaction evidence="4">
        <text>N-terminal L-glutamyl-[protein] + L-leucyl-tRNA(Leu) = N-terminal L-leucyl-L-glutamyl-[protein] + tRNA(Leu) + H(+)</text>
        <dbReference type="Rhea" id="RHEA:50412"/>
        <dbReference type="Rhea" id="RHEA-COMP:9613"/>
        <dbReference type="Rhea" id="RHEA-COMP:9622"/>
        <dbReference type="Rhea" id="RHEA-COMP:12664"/>
        <dbReference type="Rhea" id="RHEA-COMP:12668"/>
        <dbReference type="ChEBI" id="CHEBI:15378"/>
        <dbReference type="ChEBI" id="CHEBI:64721"/>
        <dbReference type="ChEBI" id="CHEBI:78442"/>
        <dbReference type="ChEBI" id="CHEBI:78494"/>
        <dbReference type="ChEBI" id="CHEBI:133041"/>
        <dbReference type="EC" id="2.3.2.29"/>
    </reaction>
</comment>
<comment type="similarity">
    <text evidence="4">Belongs to the R-transferase family. Bpt subfamily.</text>
</comment>
<dbReference type="OrthoDB" id="9782022at2"/>
<dbReference type="KEGG" id="pbr:PB2503_01137"/>
<evidence type="ECO:0000259" key="5">
    <source>
        <dbReference type="Pfam" id="PF04376"/>
    </source>
</evidence>
<dbReference type="InterPro" id="IPR016181">
    <property type="entry name" value="Acyl_CoA_acyltransferase"/>
</dbReference>
<dbReference type="HAMAP" id="MF_00689">
    <property type="entry name" value="Bpt"/>
    <property type="match status" value="1"/>
</dbReference>
<dbReference type="PIRSF" id="PIRSF037208">
    <property type="entry name" value="ATE_pro_prd"/>
    <property type="match status" value="1"/>
</dbReference>
<evidence type="ECO:0000313" key="7">
    <source>
        <dbReference type="EMBL" id="ADM08307.1"/>
    </source>
</evidence>
<dbReference type="InterPro" id="IPR007472">
    <property type="entry name" value="N-end_Aminoacyl_Trfase_C"/>
</dbReference>
<reference evidence="8" key="1">
    <citation type="submission" date="2010-08" db="EMBL/GenBank/DDBJ databases">
        <title>Genome sequence of Parvularcula bermudensis HTCC2503.</title>
        <authorList>
            <person name="Kang D.-M."/>
            <person name="Oh H.-M."/>
            <person name="Cho J.-C."/>
        </authorList>
    </citation>
    <scope>NUCLEOTIDE SEQUENCE [LARGE SCALE GENOMIC DNA]</scope>
    <source>
        <strain evidence="8">ATCC BAA-594 / HTCC2503 / KCTC 12087</strain>
    </source>
</reference>
<dbReference type="EC" id="2.3.2.29" evidence="4"/>
<comment type="subcellular location">
    <subcellularLocation>
        <location evidence="4">Cytoplasm</location>
    </subcellularLocation>
</comment>
<name>E0TBA3_PARBH</name>
<dbReference type="Pfam" id="PF04376">
    <property type="entry name" value="ATE_N"/>
    <property type="match status" value="1"/>
</dbReference>
<comment type="catalytic activity">
    <reaction evidence="4">
        <text>N-terminal L-aspartyl-[protein] + L-leucyl-tRNA(Leu) = N-terminal L-leucyl-L-aspartyl-[protein] + tRNA(Leu) + H(+)</text>
        <dbReference type="Rhea" id="RHEA:50420"/>
        <dbReference type="Rhea" id="RHEA-COMP:9613"/>
        <dbReference type="Rhea" id="RHEA-COMP:9622"/>
        <dbReference type="Rhea" id="RHEA-COMP:12669"/>
        <dbReference type="Rhea" id="RHEA-COMP:12674"/>
        <dbReference type="ChEBI" id="CHEBI:15378"/>
        <dbReference type="ChEBI" id="CHEBI:64720"/>
        <dbReference type="ChEBI" id="CHEBI:78442"/>
        <dbReference type="ChEBI" id="CHEBI:78494"/>
        <dbReference type="ChEBI" id="CHEBI:133042"/>
        <dbReference type="EC" id="2.3.2.29"/>
    </reaction>
</comment>
<sequence>MTKPFQSESKEFFLTSPTPCPYLPGRQERKIFTFLGGKDAEIVNADLSERGFRRSQNIAYLPACDRCRACRSVRVPVADFSSRRWKRLIGRNRDLVRTVLPAKTTAEQFGVLRSYLDARHAEGGMADMTALDYAAMVEQTPVSTEVVEYREGGELIACSLRDRFEGALSMVYSFFDPAASKRSPGTFMILDHIIEAAETGLDYVYLGYWIEGSRKMDYKRRFTPLEALTSTGWQTLPRLPRNRP</sequence>
<dbReference type="GO" id="GO:0005737">
    <property type="term" value="C:cytoplasm"/>
    <property type="evidence" value="ECO:0007669"/>
    <property type="project" value="UniProtKB-SubCell"/>
</dbReference>
<evidence type="ECO:0000256" key="4">
    <source>
        <dbReference type="HAMAP-Rule" id="MF_00689"/>
    </source>
</evidence>
<dbReference type="STRING" id="314260.PB2503_01137"/>
<dbReference type="SUPFAM" id="SSF55729">
    <property type="entry name" value="Acyl-CoA N-acyltransferases (Nat)"/>
    <property type="match status" value="1"/>
</dbReference>
<dbReference type="GO" id="GO:0008914">
    <property type="term" value="F:leucyl-tRNA--protein transferase activity"/>
    <property type="evidence" value="ECO:0007669"/>
    <property type="project" value="UniProtKB-UniRule"/>
</dbReference>
<dbReference type="NCBIfam" id="NF002343">
    <property type="entry name" value="PRK01305.1-4"/>
    <property type="match status" value="1"/>
</dbReference>
<dbReference type="EMBL" id="CP002156">
    <property type="protein sequence ID" value="ADM08307.1"/>
    <property type="molecule type" value="Genomic_DNA"/>
</dbReference>
<keyword evidence="3 4" id="KW-0012">Acyltransferase</keyword>
<reference evidence="7 8" key="2">
    <citation type="journal article" date="2011" name="J. Bacteriol.">
        <title>Complete genome sequence of strain HTCC2503T of Parvularcula bermudensis, the type species of the order "Parvularculales" in the class Alphaproteobacteria.</title>
        <authorList>
            <person name="Oh H.M."/>
            <person name="Kang I."/>
            <person name="Vergin K.L."/>
            <person name="Kang D."/>
            <person name="Rhee K.H."/>
            <person name="Giovannoni S.J."/>
            <person name="Cho J.C."/>
        </authorList>
    </citation>
    <scope>NUCLEOTIDE SEQUENCE [LARGE SCALE GENOMIC DNA]</scope>
    <source>
        <strain evidence="8">ATCC BAA-594 / HTCC2503 / KCTC 12087</strain>
    </source>
</reference>
<comment type="function">
    <text evidence="4">Functions in the N-end rule pathway of protein degradation where it conjugates Leu from its aminoacyl-tRNA to the N-termini of proteins containing an N-terminal aspartate or glutamate.</text>
</comment>
<evidence type="ECO:0000256" key="2">
    <source>
        <dbReference type="ARBA" id="ARBA00022679"/>
    </source>
</evidence>
<dbReference type="HOGENOM" id="CLU_077607_1_0_5"/>
<evidence type="ECO:0000256" key="1">
    <source>
        <dbReference type="ARBA" id="ARBA00022490"/>
    </source>
</evidence>
<feature type="domain" description="N-end aminoacyl transferase N-terminal" evidence="5">
    <location>
        <begin position="19"/>
        <end position="87"/>
    </location>
</feature>
<dbReference type="GO" id="GO:0004057">
    <property type="term" value="F:arginyl-tRNA--protein transferase activity"/>
    <property type="evidence" value="ECO:0007669"/>
    <property type="project" value="InterPro"/>
</dbReference>
<accession>E0TBA3</accession>
<proteinExistence type="inferred from homology"/>
<dbReference type="NCBIfam" id="NF002342">
    <property type="entry name" value="PRK01305.1-3"/>
    <property type="match status" value="1"/>
</dbReference>
<evidence type="ECO:0000313" key="8">
    <source>
        <dbReference type="Proteomes" id="UP000001302"/>
    </source>
</evidence>
<dbReference type="Pfam" id="PF04377">
    <property type="entry name" value="ATE_C"/>
    <property type="match status" value="1"/>
</dbReference>
<dbReference type="InterPro" id="IPR007471">
    <property type="entry name" value="N-end_Aminoacyl_Trfase_N"/>
</dbReference>
<keyword evidence="1 4" id="KW-0963">Cytoplasm</keyword>
<dbReference type="InterPro" id="IPR030700">
    <property type="entry name" value="N-end_Aminoacyl_Trfase"/>
</dbReference>
<dbReference type="Proteomes" id="UP000001302">
    <property type="component" value="Chromosome"/>
</dbReference>
<gene>
    <name evidence="4" type="primary">bpt</name>
    <name evidence="7" type="ordered locus">PB2503_01137</name>
</gene>
<dbReference type="PANTHER" id="PTHR21367:SF1">
    <property type="entry name" value="ARGINYL-TRNA--PROTEIN TRANSFERASE 1"/>
    <property type="match status" value="1"/>
</dbReference>
<organism evidence="7 8">
    <name type="scientific">Parvularcula bermudensis (strain ATCC BAA-594 / HTCC2503 / KCTC 12087)</name>
    <dbReference type="NCBI Taxonomy" id="314260"/>
    <lineage>
        <taxon>Bacteria</taxon>
        <taxon>Pseudomonadati</taxon>
        <taxon>Pseudomonadota</taxon>
        <taxon>Alphaproteobacteria</taxon>
        <taxon>Parvularculales</taxon>
        <taxon>Parvularculaceae</taxon>
        <taxon>Parvularcula</taxon>
    </lineage>
</organism>
<dbReference type="NCBIfam" id="NF002346">
    <property type="entry name" value="PRK01305.2-3"/>
    <property type="match status" value="1"/>
</dbReference>
<dbReference type="AlphaFoldDB" id="E0TBA3"/>
<keyword evidence="2 4" id="KW-0808">Transferase</keyword>
<dbReference type="GO" id="GO:0071596">
    <property type="term" value="P:ubiquitin-dependent protein catabolic process via the N-end rule pathway"/>
    <property type="evidence" value="ECO:0007669"/>
    <property type="project" value="InterPro"/>
</dbReference>
<dbReference type="InterPro" id="IPR017138">
    <property type="entry name" value="Asp_Glu_LeuTrfase"/>
</dbReference>
<evidence type="ECO:0000256" key="3">
    <source>
        <dbReference type="ARBA" id="ARBA00023315"/>
    </source>
</evidence>
<dbReference type="RefSeq" id="WP_013299281.1">
    <property type="nucleotide sequence ID" value="NC_014414.1"/>
</dbReference>
<keyword evidence="8" id="KW-1185">Reference proteome</keyword>
<evidence type="ECO:0000259" key="6">
    <source>
        <dbReference type="Pfam" id="PF04377"/>
    </source>
</evidence>
<protein>
    <recommendedName>
        <fullName evidence="4">Aspartate/glutamate leucyltransferase</fullName>
        <ecNumber evidence="4">2.3.2.29</ecNumber>
    </recommendedName>
</protein>
<feature type="domain" description="N-end rule aminoacyl transferase C-terminal" evidence="6">
    <location>
        <begin position="107"/>
        <end position="228"/>
    </location>
</feature>